<dbReference type="InterPro" id="IPR031167">
    <property type="entry name" value="G_OBG"/>
</dbReference>
<evidence type="ECO:0000259" key="3">
    <source>
        <dbReference type="PROSITE" id="PS51710"/>
    </source>
</evidence>
<dbReference type="Gene3D" id="3.10.20.30">
    <property type="match status" value="1"/>
</dbReference>
<dbReference type="GO" id="GO:0003924">
    <property type="term" value="F:GTPase activity"/>
    <property type="evidence" value="ECO:0007669"/>
    <property type="project" value="InterPro"/>
</dbReference>
<dbReference type="InterPro" id="IPR031662">
    <property type="entry name" value="GTP-binding_2"/>
</dbReference>
<dbReference type="AlphaFoldDB" id="A0A8C8GYR2"/>
<dbReference type="InterPro" id="IPR045001">
    <property type="entry name" value="DRG"/>
</dbReference>
<evidence type="ECO:0000313" key="5">
    <source>
        <dbReference type="Ensembl" id="ENSOTSP00005054506.1"/>
    </source>
</evidence>
<dbReference type="InterPro" id="IPR012676">
    <property type="entry name" value="TGS-like"/>
</dbReference>
<dbReference type="GO" id="GO:0005525">
    <property type="term" value="F:GTP binding"/>
    <property type="evidence" value="ECO:0007669"/>
    <property type="project" value="UniProtKB-KW"/>
</dbReference>
<dbReference type="SUPFAM" id="SSF81271">
    <property type="entry name" value="TGS-like"/>
    <property type="match status" value="1"/>
</dbReference>
<dbReference type="Proteomes" id="UP000694402">
    <property type="component" value="Unassembled WGS sequence"/>
</dbReference>
<evidence type="ECO:0000259" key="4">
    <source>
        <dbReference type="PROSITE" id="PS51880"/>
    </source>
</evidence>
<reference evidence="5" key="2">
    <citation type="submission" date="2025-09" db="UniProtKB">
        <authorList>
            <consortium name="Ensembl"/>
        </authorList>
    </citation>
    <scope>IDENTIFICATION</scope>
</reference>
<dbReference type="PROSITE" id="PS00905">
    <property type="entry name" value="GTP1_OBG"/>
    <property type="match status" value="1"/>
</dbReference>
<evidence type="ECO:0000256" key="2">
    <source>
        <dbReference type="ARBA" id="ARBA00023134"/>
    </source>
</evidence>
<dbReference type="InterPro" id="IPR027417">
    <property type="entry name" value="P-loop_NTPase"/>
</dbReference>
<accession>A0A8C8GYR2</accession>
<dbReference type="Gene3D" id="6.10.140.1070">
    <property type="match status" value="2"/>
</dbReference>
<dbReference type="PRINTS" id="PR00326">
    <property type="entry name" value="GTP1OBG"/>
</dbReference>
<dbReference type="InterPro" id="IPR004095">
    <property type="entry name" value="TGS"/>
</dbReference>
<dbReference type="FunFam" id="3.40.50.300:FF:000740">
    <property type="entry name" value="Putative GTP-binding protein 1"/>
    <property type="match status" value="1"/>
</dbReference>
<keyword evidence="2" id="KW-0342">GTP-binding</keyword>
<dbReference type="PROSITE" id="PS51710">
    <property type="entry name" value="G_OBG"/>
    <property type="match status" value="1"/>
</dbReference>
<feature type="domain" description="TGS" evidence="4">
    <location>
        <begin position="287"/>
        <end position="363"/>
    </location>
</feature>
<dbReference type="InterPro" id="IPR006073">
    <property type="entry name" value="GTP-bd"/>
</dbReference>
<dbReference type="FunFam" id="3.10.20.30:FF:000003">
    <property type="entry name" value="Developmentally-regulated GTP-binding protein 1"/>
    <property type="match status" value="1"/>
</dbReference>
<dbReference type="Pfam" id="PF01926">
    <property type="entry name" value="MMR_HSR1"/>
    <property type="match status" value="1"/>
</dbReference>
<protein>
    <recommendedName>
        <fullName evidence="7">Developmentally regulated GTP binding protein 1</fullName>
    </recommendedName>
</protein>
<keyword evidence="6" id="KW-1185">Reference proteome</keyword>
<feature type="domain" description="OBG-type G" evidence="3">
    <location>
        <begin position="65"/>
        <end position="287"/>
    </location>
</feature>
<dbReference type="GeneTree" id="ENSGT00940000153340"/>
<evidence type="ECO:0000256" key="1">
    <source>
        <dbReference type="ARBA" id="ARBA00022741"/>
    </source>
</evidence>
<dbReference type="InterPro" id="IPR005225">
    <property type="entry name" value="Small_GTP-bd"/>
</dbReference>
<dbReference type="CDD" id="cd01896">
    <property type="entry name" value="DRG"/>
    <property type="match status" value="1"/>
</dbReference>
<dbReference type="InterPro" id="IPR006074">
    <property type="entry name" value="GTP1-OBG_CS"/>
</dbReference>
<organism evidence="5 6">
    <name type="scientific">Oncorhynchus tshawytscha</name>
    <name type="common">Chinook salmon</name>
    <name type="synonym">Salmo tshawytscha</name>
    <dbReference type="NCBI Taxonomy" id="74940"/>
    <lineage>
        <taxon>Eukaryota</taxon>
        <taxon>Metazoa</taxon>
        <taxon>Chordata</taxon>
        <taxon>Craniata</taxon>
        <taxon>Vertebrata</taxon>
        <taxon>Euteleostomi</taxon>
        <taxon>Actinopterygii</taxon>
        <taxon>Neopterygii</taxon>
        <taxon>Teleostei</taxon>
        <taxon>Protacanthopterygii</taxon>
        <taxon>Salmoniformes</taxon>
        <taxon>Salmonidae</taxon>
        <taxon>Salmoninae</taxon>
        <taxon>Oncorhynchus</taxon>
    </lineage>
</organism>
<dbReference type="InterPro" id="IPR012675">
    <property type="entry name" value="Beta-grasp_dom_sf"/>
</dbReference>
<evidence type="ECO:0008006" key="7">
    <source>
        <dbReference type="Google" id="ProtNLM"/>
    </source>
</evidence>
<keyword evidence="1" id="KW-0547">Nucleotide-binding</keyword>
<gene>
    <name evidence="5" type="primary">DRG1</name>
</gene>
<evidence type="ECO:0000313" key="6">
    <source>
        <dbReference type="Proteomes" id="UP000694402"/>
    </source>
</evidence>
<dbReference type="NCBIfam" id="TIGR00231">
    <property type="entry name" value="small_GTP"/>
    <property type="match status" value="1"/>
</dbReference>
<dbReference type="PROSITE" id="PS51880">
    <property type="entry name" value="TGS"/>
    <property type="match status" value="1"/>
</dbReference>
<dbReference type="CDD" id="cd17230">
    <property type="entry name" value="TGS_DRG1"/>
    <property type="match status" value="1"/>
</dbReference>
<dbReference type="Ensembl" id="ENSOTST00005059357.2">
    <property type="protein sequence ID" value="ENSOTSP00005054506.1"/>
    <property type="gene ID" value="ENSOTSG00005026383.2"/>
</dbReference>
<sequence>KMSLLAKIAEIEAEMARTQKNKATSNHLGLLKARLAKMRRELITPKGGSGGGTGEGFDVAKTGDARIGFVGFPSVGKSTLLSNLAGVYSEVAAYEFTTLTTVPGVIRYKGAKIQLLDLPGIIEGAKDGKGRGRQVIAVARTCNLILIVLDVLKPLGHKKLIEHELEGFGIRLNKKPPNIGFKKKDKGGINFTVTVRLSRSLEVSILAEYKIHNADITLRSDSTADDLIDVVEGNRVYIPCIYVLNKIDQISIEELDIIYKVPHCVPISAHSRWNFDDLLEKMWDYLHLVRIYTKPKGQLPDYTSPVVLPTEHTAVEDFCLKIHKSLLKELKYALVWGASVKHNPQKVGKDHVMEDEDVIQLVKK</sequence>
<reference evidence="5" key="1">
    <citation type="submission" date="2025-08" db="UniProtKB">
        <authorList>
            <consortium name="Ensembl"/>
        </authorList>
    </citation>
    <scope>IDENTIFICATION</scope>
</reference>
<dbReference type="PANTHER" id="PTHR43127">
    <property type="entry name" value="DEVELOPMENTALLY-REGULATED GTP-BINDING PROTEIN 2"/>
    <property type="match status" value="1"/>
</dbReference>
<dbReference type="Pfam" id="PF16897">
    <property type="entry name" value="MMR_HSR1_Xtn"/>
    <property type="match status" value="1"/>
</dbReference>
<dbReference type="Pfam" id="PF02824">
    <property type="entry name" value="TGS"/>
    <property type="match status" value="1"/>
</dbReference>
<proteinExistence type="predicted"/>
<name>A0A8C8GYR2_ONCTS</name>
<dbReference type="SUPFAM" id="SSF52540">
    <property type="entry name" value="P-loop containing nucleoside triphosphate hydrolases"/>
    <property type="match status" value="1"/>
</dbReference>